<dbReference type="Proteomes" id="UP000676336">
    <property type="component" value="Unassembled WGS sequence"/>
</dbReference>
<dbReference type="Proteomes" id="UP000663855">
    <property type="component" value="Unassembled WGS sequence"/>
</dbReference>
<evidence type="ECO:0000313" key="7">
    <source>
        <dbReference type="Proteomes" id="UP000663855"/>
    </source>
</evidence>
<dbReference type="EMBL" id="CAJOBG010000854">
    <property type="protein sequence ID" value="CAF3866456.1"/>
    <property type="molecule type" value="Genomic_DNA"/>
</dbReference>
<protein>
    <submittedName>
        <fullName evidence="1">Uncharacterized protein</fullName>
    </submittedName>
</protein>
<keyword evidence="8" id="KW-1185">Reference proteome</keyword>
<dbReference type="Proteomes" id="UP000663856">
    <property type="component" value="Unassembled WGS sequence"/>
</dbReference>
<dbReference type="Proteomes" id="UP000663866">
    <property type="component" value="Unassembled WGS sequence"/>
</dbReference>
<reference evidence="1" key="1">
    <citation type="submission" date="2021-02" db="EMBL/GenBank/DDBJ databases">
        <authorList>
            <person name="Nowell W R."/>
        </authorList>
    </citation>
    <scope>NUCLEOTIDE SEQUENCE</scope>
</reference>
<accession>A0A815MZI8</accession>
<dbReference type="EMBL" id="CAJNRE010015260">
    <property type="protein sequence ID" value="CAF2135344.1"/>
    <property type="molecule type" value="Genomic_DNA"/>
</dbReference>
<proteinExistence type="predicted"/>
<dbReference type="Proteomes" id="UP000663842">
    <property type="component" value="Unassembled WGS sequence"/>
</dbReference>
<gene>
    <name evidence="1" type="ORF">CJN711_LOCUS23310</name>
    <name evidence="3" type="ORF">MBJ925_LOCUS28431</name>
    <name evidence="5" type="ORF">OVN521_LOCUS7677</name>
    <name evidence="4" type="ORF">SMN809_LOCUS645</name>
    <name evidence="6" type="ORF">UXM345_LOCUS9835</name>
    <name evidence="2" type="ORF">WKI299_LOCUS2165</name>
</gene>
<name>A0A815MZI8_9BILA</name>
<dbReference type="EMBL" id="CAJNRF010000181">
    <property type="protein sequence ID" value="CAF1946181.1"/>
    <property type="molecule type" value="Genomic_DNA"/>
</dbReference>
<dbReference type="EMBL" id="CAJOBI010000075">
    <property type="protein sequence ID" value="CAF3791269.1"/>
    <property type="molecule type" value="Genomic_DNA"/>
</dbReference>
<evidence type="ECO:0000313" key="3">
    <source>
        <dbReference type="EMBL" id="CAF2135344.1"/>
    </source>
</evidence>
<dbReference type="EMBL" id="CAJNOV010010878">
    <property type="protein sequence ID" value="CAF1426469.1"/>
    <property type="molecule type" value="Genomic_DNA"/>
</dbReference>
<evidence type="ECO:0000313" key="1">
    <source>
        <dbReference type="EMBL" id="CAF1426469.1"/>
    </source>
</evidence>
<evidence type="ECO:0000313" key="5">
    <source>
        <dbReference type="EMBL" id="CAF3866456.1"/>
    </source>
</evidence>
<evidence type="ECO:0000313" key="8">
    <source>
        <dbReference type="Proteomes" id="UP000663866"/>
    </source>
</evidence>
<dbReference type="EMBL" id="CAJOBF010000912">
    <property type="protein sequence ID" value="CAF3887884.1"/>
    <property type="molecule type" value="Genomic_DNA"/>
</dbReference>
<evidence type="ECO:0000313" key="6">
    <source>
        <dbReference type="EMBL" id="CAF3887884.1"/>
    </source>
</evidence>
<comment type="caution">
    <text evidence="1">The sequence shown here is derived from an EMBL/GenBank/DDBJ whole genome shotgun (WGS) entry which is preliminary data.</text>
</comment>
<evidence type="ECO:0000313" key="2">
    <source>
        <dbReference type="EMBL" id="CAF1946181.1"/>
    </source>
</evidence>
<organism evidence="1 7">
    <name type="scientific">Rotaria magnacalcarata</name>
    <dbReference type="NCBI Taxonomy" id="392030"/>
    <lineage>
        <taxon>Eukaryota</taxon>
        <taxon>Metazoa</taxon>
        <taxon>Spiralia</taxon>
        <taxon>Gnathifera</taxon>
        <taxon>Rotifera</taxon>
        <taxon>Eurotatoria</taxon>
        <taxon>Bdelloidea</taxon>
        <taxon>Philodinida</taxon>
        <taxon>Philodinidae</taxon>
        <taxon>Rotaria</taxon>
    </lineage>
</organism>
<evidence type="ECO:0000313" key="4">
    <source>
        <dbReference type="EMBL" id="CAF3791269.1"/>
    </source>
</evidence>
<sequence length="87" mass="9503">MHQAHGLTVDELVISSEDLFSGEVEYTALSLVCTEITPNVSDLTKTLAIDITYHKTITATINEIGDINRTSGSVTCQDDLVNAYTKR</sequence>
<dbReference type="AlphaFoldDB" id="A0A815MZI8"/>
<dbReference type="Proteomes" id="UP000663824">
    <property type="component" value="Unassembled WGS sequence"/>
</dbReference>